<dbReference type="Proteomes" id="UP000321058">
    <property type="component" value="Unassembled WGS sequence"/>
</dbReference>
<evidence type="ECO:0000313" key="8">
    <source>
        <dbReference type="EMBL" id="GEP58352.1"/>
    </source>
</evidence>
<accession>A0A512NHG8</accession>
<dbReference type="PANTHER" id="PTHR46091">
    <property type="entry name" value="BLR7054 PROTEIN"/>
    <property type="match status" value="1"/>
</dbReference>
<evidence type="ECO:0000256" key="2">
    <source>
        <dbReference type="ARBA" id="ARBA00022729"/>
    </source>
</evidence>
<keyword evidence="3" id="KW-0274">FAD</keyword>
<name>A0A512NHG8_9HYPH</name>
<keyword evidence="2" id="KW-0732">Signal</keyword>
<evidence type="ECO:0000256" key="6">
    <source>
        <dbReference type="SAM" id="Phobius"/>
    </source>
</evidence>
<feature type="domain" description="Amine oxidase" evidence="7">
    <location>
        <begin position="14"/>
        <end position="512"/>
    </location>
</feature>
<feature type="transmembrane region" description="Helical" evidence="6">
    <location>
        <begin position="6"/>
        <end position="26"/>
    </location>
</feature>
<evidence type="ECO:0000256" key="4">
    <source>
        <dbReference type="ARBA" id="ARBA00022857"/>
    </source>
</evidence>
<dbReference type="RefSeq" id="WP_147153502.1">
    <property type="nucleotide sequence ID" value="NZ_BKAJ01000098.1"/>
</dbReference>
<keyword evidence="6" id="KW-0472">Membrane</keyword>
<dbReference type="Gene3D" id="3.50.50.60">
    <property type="entry name" value="FAD/NAD(P)-binding domain"/>
    <property type="match status" value="2"/>
</dbReference>
<reference evidence="8 9" key="1">
    <citation type="submission" date="2019-07" db="EMBL/GenBank/DDBJ databases">
        <title>Whole genome shotgun sequence of Reyranella soli NBRC 108950.</title>
        <authorList>
            <person name="Hosoyama A."/>
            <person name="Uohara A."/>
            <person name="Ohji S."/>
            <person name="Ichikawa N."/>
        </authorList>
    </citation>
    <scope>NUCLEOTIDE SEQUENCE [LARGE SCALE GENOMIC DNA]</scope>
    <source>
        <strain evidence="8 9">NBRC 108950</strain>
    </source>
</reference>
<sequence length="513" mass="53932">MGPPYDAIVIGAGLGGLTAAALLARAGRRTLIIERNESVGGAASTYKVGDLSIEASLHETADPADPIDPKHAILARIGVLDAVEWVPTGSIYEVRGGPVGQPFVLPDGFAAARSALAERFPSSEAGVAAVLGDMERITSGLGTLSRRREAFRDPREGLAALIKLAPMVRDWRRSVAQVFDRAFGDNEALKCALAANLPYWHDDPDRLWWVLFAVAQGGYLASGGRYVRGGSARLSQALADATKQAGGEILLGRQVTDIRLDGDGSPSGVVHVDRQGGEPAEARAPVIVANAAPAVLAAMLPSSARGRFGSAYAGLPSSISLFSATFGLSVRPATLGFRSYATFLLPSWLRSLSDYRRSADLLEAAPGHKPPPMTVVDYSAIDSRLGGPPYPVSVVGVDRLANWIGLDKADRDAKREQWQQAIMTAIDREFPGFATHVVASVFNTALSMHNYLNTPGGAVYGFAPLPPSGPIWRGVRRSPRTPIRGLYLASSYAGSGGFTGAILAGGAAAGMIL</sequence>
<gene>
    <name evidence="8" type="ORF">RSO01_55180</name>
</gene>
<keyword evidence="4" id="KW-0521">NADP</keyword>
<feature type="transmembrane region" description="Helical" evidence="6">
    <location>
        <begin position="486"/>
        <end position="512"/>
    </location>
</feature>
<comment type="caution">
    <text evidence="8">The sequence shown here is derived from an EMBL/GenBank/DDBJ whole genome shotgun (WGS) entry which is preliminary data.</text>
</comment>
<protein>
    <recommendedName>
        <fullName evidence="7">Amine oxidase domain-containing protein</fullName>
    </recommendedName>
</protein>
<dbReference type="AlphaFoldDB" id="A0A512NHG8"/>
<keyword evidence="1" id="KW-0285">Flavoprotein</keyword>
<dbReference type="InterPro" id="IPR052206">
    <property type="entry name" value="Retinol_saturase"/>
</dbReference>
<dbReference type="InterPro" id="IPR002937">
    <property type="entry name" value="Amino_oxidase"/>
</dbReference>
<dbReference type="GO" id="GO:0016491">
    <property type="term" value="F:oxidoreductase activity"/>
    <property type="evidence" value="ECO:0007669"/>
    <property type="project" value="InterPro"/>
</dbReference>
<dbReference type="OrthoDB" id="9774675at2"/>
<evidence type="ECO:0000259" key="7">
    <source>
        <dbReference type="Pfam" id="PF01593"/>
    </source>
</evidence>
<keyword evidence="5" id="KW-0520">NAD</keyword>
<keyword evidence="6" id="KW-1133">Transmembrane helix</keyword>
<evidence type="ECO:0000256" key="5">
    <source>
        <dbReference type="ARBA" id="ARBA00023027"/>
    </source>
</evidence>
<evidence type="ECO:0000256" key="3">
    <source>
        <dbReference type="ARBA" id="ARBA00022827"/>
    </source>
</evidence>
<dbReference type="EMBL" id="BKAJ01000098">
    <property type="protein sequence ID" value="GEP58352.1"/>
    <property type="molecule type" value="Genomic_DNA"/>
</dbReference>
<dbReference type="PANTHER" id="PTHR46091:SF3">
    <property type="entry name" value="AMINE OXIDASE DOMAIN-CONTAINING PROTEIN"/>
    <property type="match status" value="1"/>
</dbReference>
<evidence type="ECO:0000313" key="9">
    <source>
        <dbReference type="Proteomes" id="UP000321058"/>
    </source>
</evidence>
<dbReference type="InterPro" id="IPR036188">
    <property type="entry name" value="FAD/NAD-bd_sf"/>
</dbReference>
<keyword evidence="6" id="KW-0812">Transmembrane</keyword>
<dbReference type="Pfam" id="PF01593">
    <property type="entry name" value="Amino_oxidase"/>
    <property type="match status" value="1"/>
</dbReference>
<proteinExistence type="predicted"/>
<evidence type="ECO:0000256" key="1">
    <source>
        <dbReference type="ARBA" id="ARBA00022630"/>
    </source>
</evidence>
<keyword evidence="9" id="KW-1185">Reference proteome</keyword>
<dbReference type="SUPFAM" id="SSF51905">
    <property type="entry name" value="FAD/NAD(P)-binding domain"/>
    <property type="match status" value="1"/>
</dbReference>
<organism evidence="8 9">
    <name type="scientific">Reyranella soli</name>
    <dbReference type="NCBI Taxonomy" id="1230389"/>
    <lineage>
        <taxon>Bacteria</taxon>
        <taxon>Pseudomonadati</taxon>
        <taxon>Pseudomonadota</taxon>
        <taxon>Alphaproteobacteria</taxon>
        <taxon>Hyphomicrobiales</taxon>
        <taxon>Reyranellaceae</taxon>
        <taxon>Reyranella</taxon>
    </lineage>
</organism>